<dbReference type="GeneID" id="98344366"/>
<dbReference type="AlphaFoldDB" id="A0A316ENL5"/>
<sequence>MQSDVQNQREKMERIRGKKRFVWTHPIFLIAIALILGAYVASYW</sequence>
<evidence type="ECO:0000313" key="2">
    <source>
        <dbReference type="Proteomes" id="UP000245754"/>
    </source>
</evidence>
<reference evidence="1 2" key="1">
    <citation type="submission" date="2018-05" db="EMBL/GenBank/DDBJ databases">
        <title>Genomic Encyclopedia of Type Strains, Phase IV (KMG-V): Genome sequencing to study the core and pangenomes of soil and plant-associated prokaryotes.</title>
        <authorList>
            <person name="Whitman W."/>
        </authorList>
    </citation>
    <scope>NUCLEOTIDE SEQUENCE [LARGE SCALE GENOMIC DNA]</scope>
    <source>
        <strain evidence="1 2">SLV-132</strain>
    </source>
</reference>
<comment type="caution">
    <text evidence="1">The sequence shown here is derived from an EMBL/GenBank/DDBJ whole genome shotgun (WGS) entry which is preliminary data.</text>
</comment>
<evidence type="ECO:0000313" key="1">
    <source>
        <dbReference type="EMBL" id="PWK33868.1"/>
    </source>
</evidence>
<protein>
    <submittedName>
        <fullName evidence="1">Uncharacterized protein</fullName>
    </submittedName>
</protein>
<accession>A0A316ENL5</accession>
<organism evidence="1 2">
    <name type="scientific">Cupriavidus plantarum</name>
    <dbReference type="NCBI Taxonomy" id="942865"/>
    <lineage>
        <taxon>Bacteria</taxon>
        <taxon>Pseudomonadati</taxon>
        <taxon>Pseudomonadota</taxon>
        <taxon>Betaproteobacteria</taxon>
        <taxon>Burkholderiales</taxon>
        <taxon>Burkholderiaceae</taxon>
        <taxon>Cupriavidus</taxon>
    </lineage>
</organism>
<proteinExistence type="predicted"/>
<name>A0A316ENL5_9BURK</name>
<dbReference type="EMBL" id="QGGT01000003">
    <property type="protein sequence ID" value="PWK33868.1"/>
    <property type="molecule type" value="Genomic_DNA"/>
</dbReference>
<keyword evidence="2" id="KW-1185">Reference proteome</keyword>
<gene>
    <name evidence="1" type="ORF">C7419_103187</name>
</gene>
<dbReference type="RefSeq" id="WP_258308028.1">
    <property type="nucleotide sequence ID" value="NZ_CAJPUX010000005.1"/>
</dbReference>
<dbReference type="Proteomes" id="UP000245754">
    <property type="component" value="Unassembled WGS sequence"/>
</dbReference>